<evidence type="ECO:0000313" key="2">
    <source>
        <dbReference type="EMBL" id="CEP13803.1"/>
    </source>
</evidence>
<proteinExistence type="predicted"/>
<evidence type="ECO:0000313" key="3">
    <source>
        <dbReference type="Proteomes" id="UP000054107"/>
    </source>
</evidence>
<name>A0A0B7N621_9FUNG</name>
<gene>
    <name evidence="2" type="primary">PARPA_07937.1 scaffold 31073</name>
</gene>
<dbReference type="OrthoDB" id="2278296at2759"/>
<evidence type="ECO:0000256" key="1">
    <source>
        <dbReference type="SAM" id="MobiDB-lite"/>
    </source>
</evidence>
<dbReference type="AlphaFoldDB" id="A0A0B7N621"/>
<dbReference type="Proteomes" id="UP000054107">
    <property type="component" value="Unassembled WGS sequence"/>
</dbReference>
<feature type="compositionally biased region" description="Basic and acidic residues" evidence="1">
    <location>
        <begin position="40"/>
        <end position="50"/>
    </location>
</feature>
<keyword evidence="3" id="KW-1185">Reference proteome</keyword>
<accession>A0A0B7N621</accession>
<reference evidence="2 3" key="1">
    <citation type="submission" date="2014-09" db="EMBL/GenBank/DDBJ databases">
        <authorList>
            <person name="Ellenberger Sabrina"/>
        </authorList>
    </citation>
    <scope>NUCLEOTIDE SEQUENCE [LARGE SCALE GENOMIC DNA]</scope>
    <source>
        <strain evidence="2 3">CBS 412.66</strain>
    </source>
</reference>
<protein>
    <submittedName>
        <fullName evidence="2">Uncharacterized protein</fullName>
    </submittedName>
</protein>
<sequence length="93" mass="10641">MKFESSDVANVATAMDVDEELCEELKLPNYSSDDEEESESESKNETLKEKQERLKAFAEENLGKLEVPEKAKRSNRKVTDKQIKDFILLIDDG</sequence>
<organism evidence="2 3">
    <name type="scientific">Parasitella parasitica</name>
    <dbReference type="NCBI Taxonomy" id="35722"/>
    <lineage>
        <taxon>Eukaryota</taxon>
        <taxon>Fungi</taxon>
        <taxon>Fungi incertae sedis</taxon>
        <taxon>Mucoromycota</taxon>
        <taxon>Mucoromycotina</taxon>
        <taxon>Mucoromycetes</taxon>
        <taxon>Mucorales</taxon>
        <taxon>Mucorineae</taxon>
        <taxon>Mucoraceae</taxon>
        <taxon>Parasitella</taxon>
    </lineage>
</organism>
<dbReference type="EMBL" id="LN730558">
    <property type="protein sequence ID" value="CEP13803.1"/>
    <property type="molecule type" value="Genomic_DNA"/>
</dbReference>
<feature type="region of interest" description="Disordered" evidence="1">
    <location>
        <begin position="25"/>
        <end position="50"/>
    </location>
</feature>